<evidence type="ECO:0000313" key="4">
    <source>
        <dbReference type="Proteomes" id="UP001610100"/>
    </source>
</evidence>
<dbReference type="Proteomes" id="UP001610100">
    <property type="component" value="Unassembled WGS sequence"/>
</dbReference>
<proteinExistence type="predicted"/>
<feature type="compositionally biased region" description="Polar residues" evidence="1">
    <location>
        <begin position="14"/>
        <end position="23"/>
    </location>
</feature>
<comment type="caution">
    <text evidence="3">The sequence shown here is derived from an EMBL/GenBank/DDBJ whole genome shotgun (WGS) entry which is preliminary data.</text>
</comment>
<feature type="transmembrane region" description="Helical" evidence="2">
    <location>
        <begin position="54"/>
        <end position="73"/>
    </location>
</feature>
<name>A0ABW7MWT4_9FLAO</name>
<protein>
    <submittedName>
        <fullName evidence="3">Uncharacterized protein</fullName>
    </submittedName>
</protein>
<sequence length="79" mass="9791">MFKQRKPRRFNYQPKFSQENQARTADGEAEDDNKAFLRQWREERRARRKSRPMFSMRTLLIVLVLLLICIYMLQHKYIQ</sequence>
<accession>A0ABW7MWT4</accession>
<organism evidence="3 4">
    <name type="scientific">Gaetbulibacter aestuarii</name>
    <dbReference type="NCBI Taxonomy" id="1502358"/>
    <lineage>
        <taxon>Bacteria</taxon>
        <taxon>Pseudomonadati</taxon>
        <taxon>Bacteroidota</taxon>
        <taxon>Flavobacteriia</taxon>
        <taxon>Flavobacteriales</taxon>
        <taxon>Flavobacteriaceae</taxon>
        <taxon>Gaetbulibacter</taxon>
    </lineage>
</organism>
<keyword evidence="2" id="KW-1133">Transmembrane helix</keyword>
<reference evidence="3 4" key="1">
    <citation type="submission" date="2024-02" db="EMBL/GenBank/DDBJ databases">
        <title>A Gaetbulibacter species isolated from tidal flats and genomic insights of their niches.</title>
        <authorList>
            <person name="Ye Y."/>
        </authorList>
    </citation>
    <scope>NUCLEOTIDE SEQUENCE [LARGE SCALE GENOMIC DNA]</scope>
    <source>
        <strain evidence="3 4">KYW382</strain>
    </source>
</reference>
<keyword evidence="4" id="KW-1185">Reference proteome</keyword>
<evidence type="ECO:0000256" key="2">
    <source>
        <dbReference type="SAM" id="Phobius"/>
    </source>
</evidence>
<evidence type="ECO:0000256" key="1">
    <source>
        <dbReference type="SAM" id="MobiDB-lite"/>
    </source>
</evidence>
<dbReference type="EMBL" id="JBAWKB010000001">
    <property type="protein sequence ID" value="MFH6771295.1"/>
    <property type="molecule type" value="Genomic_DNA"/>
</dbReference>
<keyword evidence="2" id="KW-0812">Transmembrane</keyword>
<dbReference type="RefSeq" id="WP_344740334.1">
    <property type="nucleotide sequence ID" value="NZ_BAABAY010000001.1"/>
</dbReference>
<evidence type="ECO:0000313" key="3">
    <source>
        <dbReference type="EMBL" id="MFH6771295.1"/>
    </source>
</evidence>
<feature type="region of interest" description="Disordered" evidence="1">
    <location>
        <begin position="1"/>
        <end position="31"/>
    </location>
</feature>
<gene>
    <name evidence="3" type="ORF">V8G58_05050</name>
</gene>
<keyword evidence="2" id="KW-0472">Membrane</keyword>